<organism evidence="5">
    <name type="scientific">Arundo donax</name>
    <name type="common">Giant reed</name>
    <name type="synonym">Donax arundinaceus</name>
    <dbReference type="NCBI Taxonomy" id="35708"/>
    <lineage>
        <taxon>Eukaryota</taxon>
        <taxon>Viridiplantae</taxon>
        <taxon>Streptophyta</taxon>
        <taxon>Embryophyta</taxon>
        <taxon>Tracheophyta</taxon>
        <taxon>Spermatophyta</taxon>
        <taxon>Magnoliopsida</taxon>
        <taxon>Liliopsida</taxon>
        <taxon>Poales</taxon>
        <taxon>Poaceae</taxon>
        <taxon>PACMAD clade</taxon>
        <taxon>Arundinoideae</taxon>
        <taxon>Arundineae</taxon>
        <taxon>Arundo</taxon>
    </lineage>
</organism>
<comment type="pathway">
    <text evidence="1 4">Glycan metabolism; pectin biosynthesis.</text>
</comment>
<protein>
    <recommendedName>
        <fullName evidence="4">Hexosyltransferase</fullName>
        <ecNumber evidence="4">2.4.1.-</ecNumber>
    </recommendedName>
</protein>
<dbReference type="InterPro" id="IPR029993">
    <property type="entry name" value="GAUT"/>
</dbReference>
<comment type="similarity">
    <text evidence="2 4">Belongs to the glycosyltransferase 8 family.</text>
</comment>
<reference evidence="5" key="1">
    <citation type="submission" date="2014-09" db="EMBL/GenBank/DDBJ databases">
        <authorList>
            <person name="Magalhaes I.L.F."/>
            <person name="Oliveira U."/>
            <person name="Santos F.R."/>
            <person name="Vidigal T.H.D.A."/>
            <person name="Brescovit A.D."/>
            <person name="Santos A.J."/>
        </authorList>
    </citation>
    <scope>NUCLEOTIDE SEQUENCE</scope>
    <source>
        <tissue evidence="5">Shoot tissue taken approximately 20 cm above the soil surface</tissue>
    </source>
</reference>
<sequence>MNMFDLLEWRKQNITEVYHTWQRLNENRLLWKLGTLPAGLVTFWNRTIPLDPSWHQLGLGYNPNVNEKDIRRASVIHYNGNLKPWLEIGLPRYRKYWSRYVDFDQVFLRECNINP</sequence>
<dbReference type="EMBL" id="GBRH01172609">
    <property type="protein sequence ID" value="JAE25287.1"/>
    <property type="molecule type" value="Transcribed_RNA"/>
</dbReference>
<accession>A0A0A9GLC3</accession>
<proteinExistence type="inferred from homology"/>
<comment type="subcellular location">
    <subcellularLocation>
        <location evidence="4">Golgi apparatus membrane</location>
        <topology evidence="4">Single-pass type II membrane protein</topology>
    </subcellularLocation>
</comment>
<evidence type="ECO:0000313" key="5">
    <source>
        <dbReference type="EMBL" id="JAE25287.1"/>
    </source>
</evidence>
<dbReference type="AlphaFoldDB" id="A0A0A9GLC3"/>
<dbReference type="Gene3D" id="3.90.550.10">
    <property type="entry name" value="Spore Coat Polysaccharide Biosynthesis Protein SpsA, Chain A"/>
    <property type="match status" value="1"/>
</dbReference>
<name>A0A0A9GLC3_ARUDO</name>
<dbReference type="EC" id="2.4.1.-" evidence="4"/>
<evidence type="ECO:0000256" key="4">
    <source>
        <dbReference type="RuleBase" id="RU362027"/>
    </source>
</evidence>
<evidence type="ECO:0000256" key="3">
    <source>
        <dbReference type="ARBA" id="ARBA00022676"/>
    </source>
</evidence>
<keyword evidence="3 4" id="KW-0808">Transferase</keyword>
<evidence type="ECO:0000256" key="1">
    <source>
        <dbReference type="ARBA" id="ARBA00004877"/>
    </source>
</evidence>
<dbReference type="GO" id="GO:0000139">
    <property type="term" value="C:Golgi membrane"/>
    <property type="evidence" value="ECO:0007669"/>
    <property type="project" value="UniProtKB-SubCell"/>
</dbReference>
<dbReference type="SUPFAM" id="SSF53448">
    <property type="entry name" value="Nucleotide-diphospho-sugar transferases"/>
    <property type="match status" value="1"/>
</dbReference>
<dbReference type="UniPathway" id="UPA00845"/>
<dbReference type="PANTHER" id="PTHR32116:SF21">
    <property type="entry name" value="OS09G0480400 PROTEIN"/>
    <property type="match status" value="1"/>
</dbReference>
<dbReference type="GO" id="GO:0045489">
    <property type="term" value="P:pectin biosynthetic process"/>
    <property type="evidence" value="ECO:0007669"/>
    <property type="project" value="UniProtKB-UniPathway"/>
</dbReference>
<reference evidence="5" key="2">
    <citation type="journal article" date="2015" name="Data Brief">
        <title>Shoot transcriptome of the giant reed, Arundo donax.</title>
        <authorList>
            <person name="Barrero R.A."/>
            <person name="Guerrero F.D."/>
            <person name="Moolhuijzen P."/>
            <person name="Goolsby J.A."/>
            <person name="Tidwell J."/>
            <person name="Bellgard S.E."/>
            <person name="Bellgard M.I."/>
        </authorList>
    </citation>
    <scope>NUCLEOTIDE SEQUENCE</scope>
    <source>
        <tissue evidence="5">Shoot tissue taken approximately 20 cm above the soil surface</tissue>
    </source>
</reference>
<dbReference type="InterPro" id="IPR029044">
    <property type="entry name" value="Nucleotide-diphossugar_trans"/>
</dbReference>
<dbReference type="Pfam" id="PF01501">
    <property type="entry name" value="Glyco_transf_8"/>
    <property type="match status" value="1"/>
</dbReference>
<dbReference type="PANTHER" id="PTHR32116">
    <property type="entry name" value="GALACTURONOSYLTRANSFERASE 4-RELATED"/>
    <property type="match status" value="1"/>
</dbReference>
<keyword evidence="4" id="KW-0333">Golgi apparatus</keyword>
<dbReference type="GO" id="GO:0047262">
    <property type="term" value="F:polygalacturonate 4-alpha-galacturonosyltransferase activity"/>
    <property type="evidence" value="ECO:0007669"/>
    <property type="project" value="InterPro"/>
</dbReference>
<dbReference type="GO" id="GO:0071555">
    <property type="term" value="P:cell wall organization"/>
    <property type="evidence" value="ECO:0007669"/>
    <property type="project" value="UniProtKB-KW"/>
</dbReference>
<dbReference type="InterPro" id="IPR002495">
    <property type="entry name" value="Glyco_trans_8"/>
</dbReference>
<evidence type="ECO:0000256" key="2">
    <source>
        <dbReference type="ARBA" id="ARBA00006351"/>
    </source>
</evidence>
<keyword evidence="4" id="KW-0961">Cell wall biogenesis/degradation</keyword>
<keyword evidence="3 4" id="KW-0328">Glycosyltransferase</keyword>